<dbReference type="Proteomes" id="UP000729402">
    <property type="component" value="Unassembled WGS sequence"/>
</dbReference>
<feature type="region of interest" description="Disordered" evidence="1">
    <location>
        <begin position="1"/>
        <end position="51"/>
    </location>
</feature>
<reference evidence="2" key="2">
    <citation type="submission" date="2021-02" db="EMBL/GenBank/DDBJ databases">
        <authorList>
            <person name="Kimball J.A."/>
            <person name="Haas M.W."/>
            <person name="Macchietto M."/>
            <person name="Kono T."/>
            <person name="Duquette J."/>
            <person name="Shao M."/>
        </authorList>
    </citation>
    <scope>NUCLEOTIDE SEQUENCE</scope>
    <source>
        <tissue evidence="2">Fresh leaf tissue</tissue>
    </source>
</reference>
<sequence length="94" mass="9966">MAFGDRCGRSKLKKRRTPAKSSEVGNPIPASKNSSKMTTSPTHGSKVGSAPESLASILESRQSWIALLNDSTVQMVLSKTKVGSVNFSEGGRKS</sequence>
<name>A0A8J5SME4_ZIZPA</name>
<proteinExistence type="predicted"/>
<accession>A0A8J5SME4</accession>
<feature type="compositionally biased region" description="Basic residues" evidence="1">
    <location>
        <begin position="9"/>
        <end position="18"/>
    </location>
</feature>
<organism evidence="2 3">
    <name type="scientific">Zizania palustris</name>
    <name type="common">Northern wild rice</name>
    <dbReference type="NCBI Taxonomy" id="103762"/>
    <lineage>
        <taxon>Eukaryota</taxon>
        <taxon>Viridiplantae</taxon>
        <taxon>Streptophyta</taxon>
        <taxon>Embryophyta</taxon>
        <taxon>Tracheophyta</taxon>
        <taxon>Spermatophyta</taxon>
        <taxon>Magnoliopsida</taxon>
        <taxon>Liliopsida</taxon>
        <taxon>Poales</taxon>
        <taxon>Poaceae</taxon>
        <taxon>BOP clade</taxon>
        <taxon>Oryzoideae</taxon>
        <taxon>Oryzeae</taxon>
        <taxon>Zizaniinae</taxon>
        <taxon>Zizania</taxon>
    </lineage>
</organism>
<evidence type="ECO:0000256" key="1">
    <source>
        <dbReference type="SAM" id="MobiDB-lite"/>
    </source>
</evidence>
<reference evidence="2" key="1">
    <citation type="journal article" date="2021" name="bioRxiv">
        <title>Whole Genome Assembly and Annotation of Northern Wild Rice, Zizania palustris L., Supports a Whole Genome Duplication in the Zizania Genus.</title>
        <authorList>
            <person name="Haas M."/>
            <person name="Kono T."/>
            <person name="Macchietto M."/>
            <person name="Millas R."/>
            <person name="McGilp L."/>
            <person name="Shao M."/>
            <person name="Duquette J."/>
            <person name="Hirsch C.N."/>
            <person name="Kimball J."/>
        </authorList>
    </citation>
    <scope>NUCLEOTIDE SEQUENCE</scope>
    <source>
        <tissue evidence="2">Fresh leaf tissue</tissue>
    </source>
</reference>
<comment type="caution">
    <text evidence="2">The sequence shown here is derived from an EMBL/GenBank/DDBJ whole genome shotgun (WGS) entry which is preliminary data.</text>
</comment>
<protein>
    <submittedName>
        <fullName evidence="2">Uncharacterized protein</fullName>
    </submittedName>
</protein>
<evidence type="ECO:0000313" key="2">
    <source>
        <dbReference type="EMBL" id="KAG8068924.1"/>
    </source>
</evidence>
<keyword evidence="3" id="KW-1185">Reference proteome</keyword>
<feature type="compositionally biased region" description="Polar residues" evidence="1">
    <location>
        <begin position="31"/>
        <end position="43"/>
    </location>
</feature>
<dbReference type="EMBL" id="JAAALK010000284">
    <property type="protein sequence ID" value="KAG8068924.1"/>
    <property type="molecule type" value="Genomic_DNA"/>
</dbReference>
<gene>
    <name evidence="2" type="ORF">GUJ93_ZPchr0005g14919</name>
</gene>
<evidence type="ECO:0000313" key="3">
    <source>
        <dbReference type="Proteomes" id="UP000729402"/>
    </source>
</evidence>
<dbReference type="AlphaFoldDB" id="A0A8J5SME4"/>